<dbReference type="Proteomes" id="UP000799437">
    <property type="component" value="Unassembled WGS sequence"/>
</dbReference>
<feature type="region of interest" description="Disordered" evidence="1">
    <location>
        <begin position="1"/>
        <end position="138"/>
    </location>
</feature>
<feature type="compositionally biased region" description="Polar residues" evidence="1">
    <location>
        <begin position="208"/>
        <end position="218"/>
    </location>
</feature>
<evidence type="ECO:0000313" key="3">
    <source>
        <dbReference type="Proteomes" id="UP000799437"/>
    </source>
</evidence>
<name>A0A6A6VRK2_9PEZI</name>
<sequence>MFALATCSTSSISRSQFLSPQTARVAATKSQSTSGQRAKVQTHLNLPSPPKETTGFQALTLKRKQPAHQTNSLKLTPPPKSPPPSAPQRVSDSHAHIPILLGSPRQSPQLDEDEDEDDTDLNEAPSILPTPSVSRTTTPALQPSKVEQEHALPPLPASSSPSTPSIIIPRPQRPTLLSHSASVRTTPNRPRLIQRSASVRCPAVSHSPALSPSISTPRSPFIPSSIGVASRPSHPIRTSSLPPLDGDDEAWSSPEVLVSSPPQGRSSPASSAGDGRIKVRFDATPLDIEDMIAGLPDLERETGQLHGELSGKRDDLDLVEKELKALRMEGEDLLGLVEGWMESARSR</sequence>
<gene>
    <name evidence="2" type="ORF">EJ05DRAFT_237880</name>
</gene>
<feature type="compositionally biased region" description="Acidic residues" evidence="1">
    <location>
        <begin position="110"/>
        <end position="121"/>
    </location>
</feature>
<feature type="compositionally biased region" description="Pro residues" evidence="1">
    <location>
        <begin position="76"/>
        <end position="86"/>
    </location>
</feature>
<protein>
    <submittedName>
        <fullName evidence="2">Uncharacterized protein</fullName>
    </submittedName>
</protein>
<feature type="compositionally biased region" description="Low complexity" evidence="1">
    <location>
        <begin position="157"/>
        <end position="175"/>
    </location>
</feature>
<feature type="compositionally biased region" description="Polar residues" evidence="1">
    <location>
        <begin position="260"/>
        <end position="270"/>
    </location>
</feature>
<dbReference type="AlphaFoldDB" id="A0A6A6VRK2"/>
<evidence type="ECO:0000256" key="1">
    <source>
        <dbReference type="SAM" id="MobiDB-lite"/>
    </source>
</evidence>
<reference evidence="2" key="1">
    <citation type="journal article" date="2020" name="Stud. Mycol.">
        <title>101 Dothideomycetes genomes: a test case for predicting lifestyles and emergence of pathogens.</title>
        <authorList>
            <person name="Haridas S."/>
            <person name="Albert R."/>
            <person name="Binder M."/>
            <person name="Bloem J."/>
            <person name="Labutti K."/>
            <person name="Salamov A."/>
            <person name="Andreopoulos B."/>
            <person name="Baker S."/>
            <person name="Barry K."/>
            <person name="Bills G."/>
            <person name="Bluhm B."/>
            <person name="Cannon C."/>
            <person name="Castanera R."/>
            <person name="Culley D."/>
            <person name="Daum C."/>
            <person name="Ezra D."/>
            <person name="Gonzalez J."/>
            <person name="Henrissat B."/>
            <person name="Kuo A."/>
            <person name="Liang C."/>
            <person name="Lipzen A."/>
            <person name="Lutzoni F."/>
            <person name="Magnuson J."/>
            <person name="Mondo S."/>
            <person name="Nolan M."/>
            <person name="Ohm R."/>
            <person name="Pangilinan J."/>
            <person name="Park H.-J."/>
            <person name="Ramirez L."/>
            <person name="Alfaro M."/>
            <person name="Sun H."/>
            <person name="Tritt A."/>
            <person name="Yoshinaga Y."/>
            <person name="Zwiers L.-H."/>
            <person name="Turgeon B."/>
            <person name="Goodwin S."/>
            <person name="Spatafora J."/>
            <person name="Crous P."/>
            <person name="Grigoriev I."/>
        </authorList>
    </citation>
    <scope>NUCLEOTIDE SEQUENCE</scope>
    <source>
        <strain evidence="2">CBS 121739</strain>
    </source>
</reference>
<dbReference type="EMBL" id="ML996593">
    <property type="protein sequence ID" value="KAF2752785.1"/>
    <property type="molecule type" value="Genomic_DNA"/>
</dbReference>
<feature type="compositionally biased region" description="Polar residues" evidence="1">
    <location>
        <begin position="129"/>
        <end position="138"/>
    </location>
</feature>
<accession>A0A6A6VRK2</accession>
<evidence type="ECO:0000313" key="2">
    <source>
        <dbReference type="EMBL" id="KAF2752785.1"/>
    </source>
</evidence>
<proteinExistence type="predicted"/>
<dbReference type="GeneID" id="54481079"/>
<feature type="compositionally biased region" description="Polar residues" evidence="1">
    <location>
        <begin position="1"/>
        <end position="36"/>
    </location>
</feature>
<feature type="compositionally biased region" description="Polar residues" evidence="1">
    <location>
        <begin position="177"/>
        <end position="188"/>
    </location>
</feature>
<dbReference type="RefSeq" id="XP_033595236.1">
    <property type="nucleotide sequence ID" value="XM_033740025.1"/>
</dbReference>
<feature type="region of interest" description="Disordered" evidence="1">
    <location>
        <begin position="151"/>
        <end position="278"/>
    </location>
</feature>
<keyword evidence="3" id="KW-1185">Reference proteome</keyword>
<organism evidence="2 3">
    <name type="scientific">Pseudovirgaria hyperparasitica</name>
    <dbReference type="NCBI Taxonomy" id="470096"/>
    <lineage>
        <taxon>Eukaryota</taxon>
        <taxon>Fungi</taxon>
        <taxon>Dikarya</taxon>
        <taxon>Ascomycota</taxon>
        <taxon>Pezizomycotina</taxon>
        <taxon>Dothideomycetes</taxon>
        <taxon>Dothideomycetes incertae sedis</taxon>
        <taxon>Acrospermales</taxon>
        <taxon>Acrospermaceae</taxon>
        <taxon>Pseudovirgaria</taxon>
    </lineage>
</organism>